<dbReference type="SUPFAM" id="SSF53187">
    <property type="entry name" value="Zn-dependent exopeptidases"/>
    <property type="match status" value="1"/>
</dbReference>
<dbReference type="EMBL" id="JAHHGZ010000002">
    <property type="protein sequence ID" value="MBW4666170.1"/>
    <property type="molecule type" value="Genomic_DNA"/>
</dbReference>
<sequence length="204" mass="23021">MHRSKHPSSFFLLPSSFVQYYFRNREESAKYFLLNFGILLDKYDGDAFDEAFIKPWLALESCFLTLGRQIQFDVEAWTLELGTGMQMISDSVTKGVRGVTNYLVYKSVLSKDVINHVSINHQMNFKARSNVTKYYAPTGGMVQSRVELGSEVKAGERVYEILSFNKQGKLPNLIDVCATTDGLIYDIATNQAVNEGEFVLGVIS</sequence>
<dbReference type="Gene3D" id="2.40.50.100">
    <property type="match status" value="1"/>
</dbReference>
<comment type="caution">
    <text evidence="1">The sequence shown here is derived from an EMBL/GenBank/DDBJ whole genome shotgun (WGS) entry which is preliminary data.</text>
</comment>
<gene>
    <name evidence="1" type="ORF">KME60_01710</name>
</gene>
<dbReference type="Gene3D" id="3.40.630.10">
    <property type="entry name" value="Zn peptidases"/>
    <property type="match status" value="1"/>
</dbReference>
<proteinExistence type="predicted"/>
<reference evidence="1" key="1">
    <citation type="submission" date="2021-05" db="EMBL/GenBank/DDBJ databases">
        <authorList>
            <person name="Pietrasiak N."/>
            <person name="Ward R."/>
            <person name="Stajich J.E."/>
            <person name="Kurbessoian T."/>
        </authorList>
    </citation>
    <scope>NUCLEOTIDE SEQUENCE</scope>
    <source>
        <strain evidence="1">GSE-NOS-MK-12-04C</strain>
    </source>
</reference>
<reference evidence="1" key="2">
    <citation type="journal article" date="2022" name="Microbiol. Resour. Announc.">
        <title>Metagenome Sequencing to Explore Phylogenomics of Terrestrial Cyanobacteria.</title>
        <authorList>
            <person name="Ward R.D."/>
            <person name="Stajich J.E."/>
            <person name="Johansen J.R."/>
            <person name="Huntemann M."/>
            <person name="Clum A."/>
            <person name="Foster B."/>
            <person name="Foster B."/>
            <person name="Roux S."/>
            <person name="Palaniappan K."/>
            <person name="Varghese N."/>
            <person name="Mukherjee S."/>
            <person name="Reddy T.B.K."/>
            <person name="Daum C."/>
            <person name="Copeland A."/>
            <person name="Chen I.A."/>
            <person name="Ivanova N.N."/>
            <person name="Kyrpides N.C."/>
            <person name="Shapiro N."/>
            <person name="Eloe-Fadrosh E.A."/>
            <person name="Pietrasiak N."/>
        </authorList>
    </citation>
    <scope>NUCLEOTIDE SEQUENCE</scope>
    <source>
        <strain evidence="1">GSE-NOS-MK-12-04C</strain>
    </source>
</reference>
<evidence type="ECO:0000313" key="1">
    <source>
        <dbReference type="EMBL" id="MBW4666170.1"/>
    </source>
</evidence>
<accession>A0A951QHU5</accession>
<dbReference type="AlphaFoldDB" id="A0A951QHU5"/>
<protein>
    <submittedName>
        <fullName evidence="1">Succinylglutamate desuccinylase/aspartoacylase family protein</fullName>
    </submittedName>
</protein>
<dbReference type="InterPro" id="IPR053138">
    <property type="entry name" value="N-alpha-Ac-DABA_deacetylase"/>
</dbReference>
<dbReference type="PANTHER" id="PTHR37326:SF1">
    <property type="entry name" value="BLL3975 PROTEIN"/>
    <property type="match status" value="1"/>
</dbReference>
<name>A0A951QHU5_9CYAN</name>
<organism evidence="1 2">
    <name type="scientific">Cyanomargarita calcarea GSE-NOS-MK-12-04C</name>
    <dbReference type="NCBI Taxonomy" id="2839659"/>
    <lineage>
        <taxon>Bacteria</taxon>
        <taxon>Bacillati</taxon>
        <taxon>Cyanobacteriota</taxon>
        <taxon>Cyanophyceae</taxon>
        <taxon>Nostocales</taxon>
        <taxon>Cyanomargaritaceae</taxon>
        <taxon>Cyanomargarita</taxon>
    </lineage>
</organism>
<evidence type="ECO:0000313" key="2">
    <source>
        <dbReference type="Proteomes" id="UP000729701"/>
    </source>
</evidence>
<dbReference type="PANTHER" id="PTHR37326">
    <property type="entry name" value="BLL3975 PROTEIN"/>
    <property type="match status" value="1"/>
</dbReference>
<dbReference type="Proteomes" id="UP000729701">
    <property type="component" value="Unassembled WGS sequence"/>
</dbReference>